<dbReference type="Proteomes" id="UP000736335">
    <property type="component" value="Unassembled WGS sequence"/>
</dbReference>
<evidence type="ECO:0000256" key="1">
    <source>
        <dbReference type="SAM" id="MobiDB-lite"/>
    </source>
</evidence>
<reference evidence="2" key="1">
    <citation type="journal article" date="2020" name="Nat. Commun.">
        <title>Large-scale genome sequencing of mycorrhizal fungi provides insights into the early evolution of symbiotic traits.</title>
        <authorList>
            <person name="Miyauchi S."/>
            <person name="Kiss E."/>
            <person name="Kuo A."/>
            <person name="Drula E."/>
            <person name="Kohler A."/>
            <person name="Sanchez-Garcia M."/>
            <person name="Morin E."/>
            <person name="Andreopoulos B."/>
            <person name="Barry K.W."/>
            <person name="Bonito G."/>
            <person name="Buee M."/>
            <person name="Carver A."/>
            <person name="Chen C."/>
            <person name="Cichocki N."/>
            <person name="Clum A."/>
            <person name="Culley D."/>
            <person name="Crous P.W."/>
            <person name="Fauchery L."/>
            <person name="Girlanda M."/>
            <person name="Hayes R.D."/>
            <person name="Keri Z."/>
            <person name="LaButti K."/>
            <person name="Lipzen A."/>
            <person name="Lombard V."/>
            <person name="Magnuson J."/>
            <person name="Maillard F."/>
            <person name="Murat C."/>
            <person name="Nolan M."/>
            <person name="Ohm R.A."/>
            <person name="Pangilinan J."/>
            <person name="Pereira M.F."/>
            <person name="Perotto S."/>
            <person name="Peter M."/>
            <person name="Pfister S."/>
            <person name="Riley R."/>
            <person name="Sitrit Y."/>
            <person name="Stielow J.B."/>
            <person name="Szollosi G."/>
            <person name="Zifcakova L."/>
            <person name="Stursova M."/>
            <person name="Spatafora J.W."/>
            <person name="Tedersoo L."/>
            <person name="Vaario L.M."/>
            <person name="Yamada A."/>
            <person name="Yan M."/>
            <person name="Wang P."/>
            <person name="Xu J."/>
            <person name="Bruns T."/>
            <person name="Baldrian P."/>
            <person name="Vilgalys R."/>
            <person name="Dunand C."/>
            <person name="Henrissat B."/>
            <person name="Grigoriev I.V."/>
            <person name="Hibbett D."/>
            <person name="Nagy L.G."/>
            <person name="Martin F.M."/>
        </authorList>
    </citation>
    <scope>NUCLEOTIDE SEQUENCE</scope>
    <source>
        <strain evidence="2">UH-Tt-Lm1</strain>
    </source>
</reference>
<accession>A0A9P6HPG4</accession>
<feature type="region of interest" description="Disordered" evidence="1">
    <location>
        <begin position="161"/>
        <end position="195"/>
    </location>
</feature>
<protein>
    <submittedName>
        <fullName evidence="2">Uncharacterized protein</fullName>
    </submittedName>
</protein>
<evidence type="ECO:0000313" key="3">
    <source>
        <dbReference type="Proteomes" id="UP000736335"/>
    </source>
</evidence>
<gene>
    <name evidence="2" type="ORF">BJ322DRAFT_1439</name>
</gene>
<evidence type="ECO:0000313" key="2">
    <source>
        <dbReference type="EMBL" id="KAF9791873.1"/>
    </source>
</evidence>
<sequence length="267" mass="29782">MILLPSDIKRVNNAALEEWIKRYDPMWCQFVPHHSEGGNDTVMNDLVHRQLVQRLIDQCLYAVASWDVPNSPGLWNTLLLLPCNTSGLIGAVFSSVGKPELPTPSGPNSLAGPTQLFEDPIQKVVLMTELRSFCPFREPIQVVGRDQHCHGDRLSCHLEPGFDSINSGSESESGSNEGRSRTESPGFCKTPEQQRGWDYTQPFAPQLVEPRTYPEVTGSPQQTFAFDFDVDNGVWVSTDPYLQLGNPLPKDQLDWFTQGLGFPEPLA</sequence>
<keyword evidence="3" id="KW-1185">Reference proteome</keyword>
<proteinExistence type="predicted"/>
<dbReference type="OrthoDB" id="10607801at2759"/>
<dbReference type="EMBL" id="WIUZ02000001">
    <property type="protein sequence ID" value="KAF9791873.1"/>
    <property type="molecule type" value="Genomic_DNA"/>
</dbReference>
<dbReference type="AlphaFoldDB" id="A0A9P6HPG4"/>
<comment type="caution">
    <text evidence="2">The sequence shown here is derived from an EMBL/GenBank/DDBJ whole genome shotgun (WGS) entry which is preliminary data.</text>
</comment>
<reference evidence="2" key="2">
    <citation type="submission" date="2020-11" db="EMBL/GenBank/DDBJ databases">
        <authorList>
            <consortium name="DOE Joint Genome Institute"/>
            <person name="Kuo A."/>
            <person name="Miyauchi S."/>
            <person name="Kiss E."/>
            <person name="Drula E."/>
            <person name="Kohler A."/>
            <person name="Sanchez-Garcia M."/>
            <person name="Andreopoulos B."/>
            <person name="Barry K.W."/>
            <person name="Bonito G."/>
            <person name="Buee M."/>
            <person name="Carver A."/>
            <person name="Chen C."/>
            <person name="Cichocki N."/>
            <person name="Clum A."/>
            <person name="Culley D."/>
            <person name="Crous P.W."/>
            <person name="Fauchery L."/>
            <person name="Girlanda M."/>
            <person name="Hayes R."/>
            <person name="Keri Z."/>
            <person name="Labutti K."/>
            <person name="Lipzen A."/>
            <person name="Lombard V."/>
            <person name="Magnuson J."/>
            <person name="Maillard F."/>
            <person name="Morin E."/>
            <person name="Murat C."/>
            <person name="Nolan M."/>
            <person name="Ohm R."/>
            <person name="Pangilinan J."/>
            <person name="Pereira M."/>
            <person name="Perotto S."/>
            <person name="Peter M."/>
            <person name="Riley R."/>
            <person name="Sitrit Y."/>
            <person name="Stielow B."/>
            <person name="Szollosi G."/>
            <person name="Zifcakova L."/>
            <person name="Stursova M."/>
            <person name="Spatafora J.W."/>
            <person name="Tedersoo L."/>
            <person name="Vaario L.-M."/>
            <person name="Yamada A."/>
            <person name="Yan M."/>
            <person name="Wang P."/>
            <person name="Xu J."/>
            <person name="Bruns T."/>
            <person name="Baldrian P."/>
            <person name="Vilgalys R."/>
            <person name="Henrissat B."/>
            <person name="Grigoriev I.V."/>
            <person name="Hibbett D."/>
            <person name="Nagy L.G."/>
            <person name="Martin F.M."/>
        </authorList>
    </citation>
    <scope>NUCLEOTIDE SEQUENCE</scope>
    <source>
        <strain evidence="2">UH-Tt-Lm1</strain>
    </source>
</reference>
<name>A0A9P6HPG4_9AGAM</name>
<feature type="compositionally biased region" description="Low complexity" evidence="1">
    <location>
        <begin position="164"/>
        <end position="177"/>
    </location>
</feature>
<organism evidence="2 3">
    <name type="scientific">Thelephora terrestris</name>
    <dbReference type="NCBI Taxonomy" id="56493"/>
    <lineage>
        <taxon>Eukaryota</taxon>
        <taxon>Fungi</taxon>
        <taxon>Dikarya</taxon>
        <taxon>Basidiomycota</taxon>
        <taxon>Agaricomycotina</taxon>
        <taxon>Agaricomycetes</taxon>
        <taxon>Thelephorales</taxon>
        <taxon>Thelephoraceae</taxon>
        <taxon>Thelephora</taxon>
    </lineage>
</organism>